<feature type="repeat" description="PPR" evidence="3">
    <location>
        <begin position="736"/>
        <end position="770"/>
    </location>
</feature>
<sequence length="818" mass="92464">MGSEEILLDSHEVFSELIEGYVAAVDLRGAVSTYDRMRGLGLVPSLPSYRALLNYLVQMSDTHLVYRVFVDMLDMGLGVSIAEKSAWDRVIQLLCRDGKELELLGYSPDEITFGILIGCSCRERKLKNAFSCLSEVFSRCQKPHIHSYNALIGGVFQEGMWTHAREVLHEMDDRGVTPDMSSFRVLLAGYCKAKKFDEVKSIVAMMADRGLIQLSSLDDPVSRAFMVLGLNQLTVRVRRDNDFGFSKTEFFDNLGNGLYLETDMDEYEKTMTGILDGSMIPDYSCLVLKDCRDKNLKNWVVILDEMVRWGQELSLSAFSMLLKELCASSCSTKAITNILDKLPKLTNQLDQETLNLLVQLQSRKGYTHRAKREMLKETLELFEAMLVGYPLMVSDTFHVFLEKLCDMGFTGTAHDLAEELSNRGCVMDRKAYNYLIGGFCKEERFSEAFRIADTMLAKNMTPQFDVSVLLIPHFVVLGLIPDTAVYNVLIQGFSQAKNFRKVAEILAVMIRKNMSISIWRRGLQPDVVTYDFLVYGFCRCKAVSSSLQHLSAMMSKGLRPSNCSLKAVITSLCHGGELVQALKLSREMEYRGILHGSVIQNGIVEGLLIHGKLQEAVNFLNRMVEKGLIPENINYDNLIKRLSRCGSQEKAVDLLDIMLKRGNTPNYTSYDSLIQGFCTCHKLDEALDFHSETLTRNLKPSIKTWTVLIHNLCEDGKTEEAEMLLHSMVQTSEIPSREIYCSTVDRYCSENNLSKASELLHAMQQKGYEPDFETQWSLIRNLSTSNDKNNVDNSGSFLSRLHSDSGFVRRRDPKAKIG</sequence>
<feature type="repeat" description="PPR" evidence="3">
    <location>
        <begin position="596"/>
        <end position="630"/>
    </location>
</feature>
<evidence type="ECO:0008006" key="6">
    <source>
        <dbReference type="Google" id="ProtNLM"/>
    </source>
</evidence>
<feature type="repeat" description="PPR" evidence="3">
    <location>
        <begin position="526"/>
        <end position="560"/>
    </location>
</feature>
<dbReference type="Pfam" id="PF01535">
    <property type="entry name" value="PPR"/>
    <property type="match status" value="4"/>
</dbReference>
<dbReference type="EMBL" id="JAVXUP010001842">
    <property type="protein sequence ID" value="KAK3007621.1"/>
    <property type="molecule type" value="Genomic_DNA"/>
</dbReference>
<protein>
    <recommendedName>
        <fullName evidence="6">Pentatricopeptide repeat-containing protein</fullName>
    </recommendedName>
</protein>
<dbReference type="PANTHER" id="PTHR46128:SF170">
    <property type="entry name" value="PENTACOTRIPEPTIDE-REPEAT REGION OF PRORP DOMAIN-CONTAINING PROTEIN"/>
    <property type="match status" value="1"/>
</dbReference>
<gene>
    <name evidence="4" type="ORF">RJ639_014107</name>
</gene>
<evidence type="ECO:0000256" key="3">
    <source>
        <dbReference type="PROSITE-ProRule" id="PRU00708"/>
    </source>
</evidence>
<dbReference type="AlphaFoldDB" id="A0AA89APD1"/>
<feature type="repeat" description="PPR" evidence="3">
    <location>
        <begin position="631"/>
        <end position="665"/>
    </location>
</feature>
<dbReference type="PANTHER" id="PTHR46128">
    <property type="entry name" value="MITOCHONDRIAL GROUP I INTRON SPLICING FACTOR CCM1"/>
    <property type="match status" value="1"/>
</dbReference>
<feature type="repeat" description="PPR" evidence="3">
    <location>
        <begin position="179"/>
        <end position="213"/>
    </location>
</feature>
<dbReference type="NCBIfam" id="TIGR00756">
    <property type="entry name" value="PPR"/>
    <property type="match status" value="6"/>
</dbReference>
<evidence type="ECO:0000256" key="2">
    <source>
        <dbReference type="ARBA" id="ARBA00022737"/>
    </source>
</evidence>
<evidence type="ECO:0000313" key="4">
    <source>
        <dbReference type="EMBL" id="KAK3007621.1"/>
    </source>
</evidence>
<dbReference type="Proteomes" id="UP001188597">
    <property type="component" value="Unassembled WGS sequence"/>
</dbReference>
<reference evidence="4" key="1">
    <citation type="submission" date="2022-12" db="EMBL/GenBank/DDBJ databases">
        <title>Draft genome assemblies for two species of Escallonia (Escalloniales).</title>
        <authorList>
            <person name="Chanderbali A."/>
            <person name="Dervinis C."/>
            <person name="Anghel I."/>
            <person name="Soltis D."/>
            <person name="Soltis P."/>
            <person name="Zapata F."/>
        </authorList>
    </citation>
    <scope>NUCLEOTIDE SEQUENCE</scope>
    <source>
        <strain evidence="4">UCBG64.0493</strain>
        <tissue evidence="4">Leaf</tissue>
    </source>
</reference>
<feature type="repeat" description="PPR" evidence="3">
    <location>
        <begin position="701"/>
        <end position="735"/>
    </location>
</feature>
<proteinExistence type="inferred from homology"/>
<dbReference type="PROSITE" id="PS51375">
    <property type="entry name" value="PPR"/>
    <property type="match status" value="10"/>
</dbReference>
<comment type="similarity">
    <text evidence="1">Belongs to the PPR family. P subfamily.</text>
</comment>
<dbReference type="InterPro" id="IPR050872">
    <property type="entry name" value="PPR_P_subfamily"/>
</dbReference>
<evidence type="ECO:0000313" key="5">
    <source>
        <dbReference type="Proteomes" id="UP001188597"/>
    </source>
</evidence>
<name>A0AA89APD1_9ASTE</name>
<feature type="repeat" description="PPR" evidence="3">
    <location>
        <begin position="144"/>
        <end position="178"/>
    </location>
</feature>
<keyword evidence="5" id="KW-1185">Reference proteome</keyword>
<dbReference type="Gene3D" id="1.25.40.10">
    <property type="entry name" value="Tetratricopeptide repeat domain"/>
    <property type="match status" value="5"/>
</dbReference>
<dbReference type="InterPro" id="IPR002885">
    <property type="entry name" value="PPR_rpt"/>
</dbReference>
<feature type="repeat" description="PPR" evidence="3">
    <location>
        <begin position="428"/>
        <end position="462"/>
    </location>
</feature>
<feature type="repeat" description="PPR" evidence="3">
    <location>
        <begin position="482"/>
        <end position="516"/>
    </location>
</feature>
<comment type="caution">
    <text evidence="4">The sequence shown here is derived from an EMBL/GenBank/DDBJ whole genome shotgun (WGS) entry which is preliminary data.</text>
</comment>
<accession>A0AA89APD1</accession>
<keyword evidence="2" id="KW-0677">Repeat</keyword>
<evidence type="ECO:0000256" key="1">
    <source>
        <dbReference type="ARBA" id="ARBA00007626"/>
    </source>
</evidence>
<dbReference type="Pfam" id="PF13041">
    <property type="entry name" value="PPR_2"/>
    <property type="match status" value="2"/>
</dbReference>
<feature type="repeat" description="PPR" evidence="3">
    <location>
        <begin position="666"/>
        <end position="700"/>
    </location>
</feature>
<organism evidence="4 5">
    <name type="scientific">Escallonia herrerae</name>
    <dbReference type="NCBI Taxonomy" id="1293975"/>
    <lineage>
        <taxon>Eukaryota</taxon>
        <taxon>Viridiplantae</taxon>
        <taxon>Streptophyta</taxon>
        <taxon>Embryophyta</taxon>
        <taxon>Tracheophyta</taxon>
        <taxon>Spermatophyta</taxon>
        <taxon>Magnoliopsida</taxon>
        <taxon>eudicotyledons</taxon>
        <taxon>Gunneridae</taxon>
        <taxon>Pentapetalae</taxon>
        <taxon>asterids</taxon>
        <taxon>campanulids</taxon>
        <taxon>Escalloniales</taxon>
        <taxon>Escalloniaceae</taxon>
        <taxon>Escallonia</taxon>
    </lineage>
</organism>
<dbReference type="InterPro" id="IPR011990">
    <property type="entry name" value="TPR-like_helical_dom_sf"/>
</dbReference>